<dbReference type="Pfam" id="PF07219">
    <property type="entry name" value="HemY_N"/>
    <property type="match status" value="1"/>
</dbReference>
<evidence type="ECO:0000256" key="8">
    <source>
        <dbReference type="ARBA" id="ARBA00023136"/>
    </source>
</evidence>
<dbReference type="NCBIfam" id="TIGR00540">
    <property type="entry name" value="TPR_hemY_coli"/>
    <property type="match status" value="1"/>
</dbReference>
<feature type="transmembrane region" description="Helical" evidence="10">
    <location>
        <begin position="41"/>
        <end position="63"/>
    </location>
</feature>
<evidence type="ECO:0000256" key="7">
    <source>
        <dbReference type="ARBA" id="ARBA00022989"/>
    </source>
</evidence>
<keyword evidence="7 10" id="KW-1133">Transmembrane helix</keyword>
<comment type="caution">
    <text evidence="12">The sequence shown here is derived from an EMBL/GenBank/DDBJ whole genome shotgun (WGS) entry which is preliminary data.</text>
</comment>
<reference evidence="12" key="1">
    <citation type="journal article" date="2014" name="Int. J. Syst. Evol. Microbiol.">
        <title>Complete genome sequence of Corynebacterium casei LMG S-19264T (=DSM 44701T), isolated from a smear-ripened cheese.</title>
        <authorList>
            <consortium name="US DOE Joint Genome Institute (JGI-PGF)"/>
            <person name="Walter F."/>
            <person name="Albersmeier A."/>
            <person name="Kalinowski J."/>
            <person name="Ruckert C."/>
        </authorList>
    </citation>
    <scope>NUCLEOTIDE SEQUENCE</scope>
    <source>
        <strain evidence="12">KCTC 12711</strain>
    </source>
</reference>
<evidence type="ECO:0000256" key="10">
    <source>
        <dbReference type="SAM" id="Phobius"/>
    </source>
</evidence>
<evidence type="ECO:0000256" key="5">
    <source>
        <dbReference type="ARBA" id="ARBA00022519"/>
    </source>
</evidence>
<protein>
    <submittedName>
        <fullName evidence="12">Heme biosynthesis protein HemY</fullName>
    </submittedName>
</protein>
<evidence type="ECO:0000256" key="6">
    <source>
        <dbReference type="ARBA" id="ARBA00022692"/>
    </source>
</evidence>
<sequence>MRSILVIALACLAAYGLFLLGGVQPGNYVKIYVGVYLWEMSFVEFLVFVFLLFLAWQLFFWLVKSVWRAPSSFSGWRTRRAHKKADAALGSGYLSLIKGDWKRAEKSLVSKTDASRVPYVNYLAAAQAAQEQGRLVTRDEYLNAAYKAAPKERLAIGLTKARLHQSAGQWEQAAATLVDIADIGQSNAQFTAMLMQTHQQLGNWDKAIALLPVARKQQALPAEVLDKIYDDAHTASLRAAADKDAAWKNLPREQRKRVANVALYASHLIHQRDGATAEKLIRTALKSDWSDELAHLYGDIPSEKPGKLRRVVEGWLMARPENAELNLAAGQFAIREKNLELAKEYLQKAIELAQLPKAYALLGDVYESANESGKALQLFRAGMHRMAKTTDAELIQEVTGSSAGELILAPQPNSSKD</sequence>
<keyword evidence="9" id="KW-0627">Porphyrin biosynthesis</keyword>
<dbReference type="EMBL" id="BMXA01000003">
    <property type="protein sequence ID" value="GHA10011.1"/>
    <property type="molecule type" value="Genomic_DNA"/>
</dbReference>
<keyword evidence="8 10" id="KW-0472">Membrane</keyword>
<dbReference type="InterPro" id="IPR005254">
    <property type="entry name" value="Heme_biosyn_assoc_TPR_pro"/>
</dbReference>
<comment type="subcellular location">
    <subcellularLocation>
        <location evidence="2">Cell inner membrane</location>
        <topology evidence="2">Multi-pass membrane protein</topology>
    </subcellularLocation>
</comment>
<keyword evidence="13" id="KW-1185">Reference proteome</keyword>
<dbReference type="AlphaFoldDB" id="A0A918RSW9"/>
<gene>
    <name evidence="12" type="primary">hemY</name>
    <name evidence="12" type="ORF">GCM10008090_19470</name>
</gene>
<dbReference type="GO" id="GO:0005886">
    <property type="term" value="C:plasma membrane"/>
    <property type="evidence" value="ECO:0007669"/>
    <property type="project" value="UniProtKB-SubCell"/>
</dbReference>
<dbReference type="InterPro" id="IPR011990">
    <property type="entry name" value="TPR-like_helical_dom_sf"/>
</dbReference>
<dbReference type="RefSeq" id="WP_189400374.1">
    <property type="nucleotide sequence ID" value="NZ_BMXA01000003.1"/>
</dbReference>
<dbReference type="SUPFAM" id="SSF81901">
    <property type="entry name" value="HCP-like"/>
    <property type="match status" value="1"/>
</dbReference>
<evidence type="ECO:0000256" key="9">
    <source>
        <dbReference type="ARBA" id="ARBA00023244"/>
    </source>
</evidence>
<dbReference type="GO" id="GO:0006779">
    <property type="term" value="P:porphyrin-containing compound biosynthetic process"/>
    <property type="evidence" value="ECO:0007669"/>
    <property type="project" value="UniProtKB-KW"/>
</dbReference>
<evidence type="ECO:0000256" key="1">
    <source>
        <dbReference type="ARBA" id="ARBA00002962"/>
    </source>
</evidence>
<comment type="pathway">
    <text evidence="3">Porphyrin-containing compound metabolism; protoheme biosynthesis.</text>
</comment>
<evidence type="ECO:0000313" key="13">
    <source>
        <dbReference type="Proteomes" id="UP000614811"/>
    </source>
</evidence>
<proteinExistence type="predicted"/>
<organism evidence="12 13">
    <name type="scientific">Arenicella chitinivorans</name>
    <dbReference type="NCBI Taxonomy" id="1329800"/>
    <lineage>
        <taxon>Bacteria</taxon>
        <taxon>Pseudomonadati</taxon>
        <taxon>Pseudomonadota</taxon>
        <taxon>Gammaproteobacteria</taxon>
        <taxon>Arenicellales</taxon>
        <taxon>Arenicellaceae</taxon>
        <taxon>Arenicella</taxon>
    </lineage>
</organism>
<keyword evidence="5" id="KW-0997">Cell inner membrane</keyword>
<feature type="domain" description="HemY N-terminal" evidence="11">
    <location>
        <begin position="28"/>
        <end position="133"/>
    </location>
</feature>
<dbReference type="Proteomes" id="UP000614811">
    <property type="component" value="Unassembled WGS sequence"/>
</dbReference>
<accession>A0A918RSW9</accession>
<dbReference type="GO" id="GO:0042168">
    <property type="term" value="P:heme metabolic process"/>
    <property type="evidence" value="ECO:0007669"/>
    <property type="project" value="InterPro"/>
</dbReference>
<evidence type="ECO:0000259" key="11">
    <source>
        <dbReference type="Pfam" id="PF07219"/>
    </source>
</evidence>
<keyword evidence="4" id="KW-1003">Cell membrane</keyword>
<dbReference type="Gene3D" id="1.25.40.10">
    <property type="entry name" value="Tetratricopeptide repeat domain"/>
    <property type="match status" value="2"/>
</dbReference>
<keyword evidence="6 10" id="KW-0812">Transmembrane</keyword>
<comment type="function">
    <text evidence="1">Involved in a late step of protoheme IX synthesis.</text>
</comment>
<reference evidence="12" key="2">
    <citation type="submission" date="2020-09" db="EMBL/GenBank/DDBJ databases">
        <authorList>
            <person name="Sun Q."/>
            <person name="Kim S."/>
        </authorList>
    </citation>
    <scope>NUCLEOTIDE SEQUENCE</scope>
    <source>
        <strain evidence="12">KCTC 12711</strain>
    </source>
</reference>
<evidence type="ECO:0000256" key="3">
    <source>
        <dbReference type="ARBA" id="ARBA00004744"/>
    </source>
</evidence>
<evidence type="ECO:0000256" key="4">
    <source>
        <dbReference type="ARBA" id="ARBA00022475"/>
    </source>
</evidence>
<dbReference type="InterPro" id="IPR010817">
    <property type="entry name" value="HemY_N"/>
</dbReference>
<name>A0A918RSW9_9GAMM</name>
<evidence type="ECO:0000256" key="2">
    <source>
        <dbReference type="ARBA" id="ARBA00004429"/>
    </source>
</evidence>
<evidence type="ECO:0000313" key="12">
    <source>
        <dbReference type="EMBL" id="GHA10011.1"/>
    </source>
</evidence>